<evidence type="ECO:0000259" key="2">
    <source>
        <dbReference type="Pfam" id="PF20151"/>
    </source>
</evidence>
<dbReference type="OrthoDB" id="3261349at2759"/>
<dbReference type="Pfam" id="PF20151">
    <property type="entry name" value="DUF6533"/>
    <property type="match status" value="1"/>
</dbReference>
<feature type="transmembrane region" description="Helical" evidence="1">
    <location>
        <begin position="44"/>
        <end position="68"/>
    </location>
</feature>
<keyword evidence="1" id="KW-1133">Transmembrane helix</keyword>
<gene>
    <name evidence="3" type="ORF">SCHPADRAFT_223269</name>
</gene>
<feature type="transmembrane region" description="Helical" evidence="1">
    <location>
        <begin position="120"/>
        <end position="140"/>
    </location>
</feature>
<evidence type="ECO:0000313" key="3">
    <source>
        <dbReference type="EMBL" id="KLO16164.1"/>
    </source>
</evidence>
<keyword evidence="4" id="KW-1185">Reference proteome</keyword>
<keyword evidence="1" id="KW-0812">Transmembrane</keyword>
<accession>A0A0H2RWE8</accession>
<dbReference type="InParanoid" id="A0A0H2RWE8"/>
<protein>
    <recommendedName>
        <fullName evidence="2">DUF6533 domain-containing protein</fullName>
    </recommendedName>
</protein>
<organism evidence="3 4">
    <name type="scientific">Schizopora paradoxa</name>
    <dbReference type="NCBI Taxonomy" id="27342"/>
    <lineage>
        <taxon>Eukaryota</taxon>
        <taxon>Fungi</taxon>
        <taxon>Dikarya</taxon>
        <taxon>Basidiomycota</taxon>
        <taxon>Agaricomycotina</taxon>
        <taxon>Agaricomycetes</taxon>
        <taxon>Hymenochaetales</taxon>
        <taxon>Schizoporaceae</taxon>
        <taxon>Schizopora</taxon>
    </lineage>
</organism>
<sequence length="337" mass="37121">MPHYIPTYNISEYYVLASSVIFYYDFTLTMAQEIKYLWSSKPRLVNVLVLLLRYISALDYIIVIWSTFARMDKSLLSTTGEGQLCREVGKVPGYIGAVCQGLTSVFLIIRLFAIMDKRRWILYLMVPFGVLNVLLSVVIIKTSVALEGSIGAPADAGPSTLDKETPACYLIPTKGHLMVASYASIILFDSLVFALTIGKVGLGGFRFMRQIHRSHTSIASILLRDGILLYAVLAFVNSSCFILYLLAGSVDGGYLANPTGFVFNYGTNTELVHAISVIIVSRMVFNLREAGTDIHEGTMEWHSRLEREVTAMRFRVPSTQATRCGSSSSLGCSVAGG</sequence>
<feature type="transmembrane region" description="Helical" evidence="1">
    <location>
        <begin position="13"/>
        <end position="32"/>
    </location>
</feature>
<evidence type="ECO:0000256" key="1">
    <source>
        <dbReference type="SAM" id="Phobius"/>
    </source>
</evidence>
<feature type="domain" description="DUF6533" evidence="2">
    <location>
        <begin position="13"/>
        <end position="56"/>
    </location>
</feature>
<dbReference type="EMBL" id="KQ085919">
    <property type="protein sequence ID" value="KLO16164.1"/>
    <property type="molecule type" value="Genomic_DNA"/>
</dbReference>
<feature type="transmembrane region" description="Helical" evidence="1">
    <location>
        <begin position="179"/>
        <end position="205"/>
    </location>
</feature>
<proteinExistence type="predicted"/>
<name>A0A0H2RWE8_9AGAM</name>
<dbReference type="InterPro" id="IPR045340">
    <property type="entry name" value="DUF6533"/>
</dbReference>
<dbReference type="Proteomes" id="UP000053477">
    <property type="component" value="Unassembled WGS sequence"/>
</dbReference>
<feature type="transmembrane region" description="Helical" evidence="1">
    <location>
        <begin position="94"/>
        <end position="113"/>
    </location>
</feature>
<evidence type="ECO:0000313" key="4">
    <source>
        <dbReference type="Proteomes" id="UP000053477"/>
    </source>
</evidence>
<feature type="transmembrane region" description="Helical" evidence="1">
    <location>
        <begin position="226"/>
        <end position="247"/>
    </location>
</feature>
<reference evidence="3 4" key="1">
    <citation type="submission" date="2015-04" db="EMBL/GenBank/DDBJ databases">
        <title>Complete genome sequence of Schizopora paradoxa KUC8140, a cosmopolitan wood degrader in East Asia.</title>
        <authorList>
            <consortium name="DOE Joint Genome Institute"/>
            <person name="Min B."/>
            <person name="Park H."/>
            <person name="Jang Y."/>
            <person name="Kim J.-J."/>
            <person name="Kim K.H."/>
            <person name="Pangilinan J."/>
            <person name="Lipzen A."/>
            <person name="Riley R."/>
            <person name="Grigoriev I.V."/>
            <person name="Spatafora J.W."/>
            <person name="Choi I.-G."/>
        </authorList>
    </citation>
    <scope>NUCLEOTIDE SEQUENCE [LARGE SCALE GENOMIC DNA]</scope>
    <source>
        <strain evidence="3 4">KUC8140</strain>
    </source>
</reference>
<keyword evidence="1" id="KW-0472">Membrane</keyword>
<dbReference type="AlphaFoldDB" id="A0A0H2RWE8"/>
<feature type="transmembrane region" description="Helical" evidence="1">
    <location>
        <begin position="267"/>
        <end position="285"/>
    </location>
</feature>